<evidence type="ECO:0000256" key="4">
    <source>
        <dbReference type="ARBA" id="ARBA00022729"/>
    </source>
</evidence>
<dbReference type="GO" id="GO:0009897">
    <property type="term" value="C:external side of plasma membrane"/>
    <property type="evidence" value="ECO:0007669"/>
    <property type="project" value="TreeGrafter"/>
</dbReference>
<dbReference type="SUPFAM" id="SSF48726">
    <property type="entry name" value="Immunoglobulin"/>
    <property type="match status" value="1"/>
</dbReference>
<accession>A0A3Q1EG43</accession>
<name>A0A3Q1EG43_9TELE</name>
<evidence type="ECO:0000313" key="14">
    <source>
        <dbReference type="Proteomes" id="UP000257200"/>
    </source>
</evidence>
<evidence type="ECO:0000313" key="13">
    <source>
        <dbReference type="Ensembl" id="ENSAPOP00000003361.1"/>
    </source>
</evidence>
<dbReference type="Ensembl" id="ENSAPOT00000011876.1">
    <property type="protein sequence ID" value="ENSAPOP00000003361.1"/>
    <property type="gene ID" value="ENSAPOG00000004850.1"/>
</dbReference>
<dbReference type="InterPro" id="IPR013783">
    <property type="entry name" value="Ig-like_fold"/>
</dbReference>
<feature type="chain" id="PRO_5018756575" description="Ig-like domain-containing protein" evidence="11">
    <location>
        <begin position="27"/>
        <end position="168"/>
    </location>
</feature>
<evidence type="ECO:0000256" key="7">
    <source>
        <dbReference type="ARBA" id="ARBA00023157"/>
    </source>
</evidence>
<dbReference type="Pfam" id="PF07686">
    <property type="entry name" value="V-set"/>
    <property type="match status" value="1"/>
</dbReference>
<sequence>TDNTWKWKIKSIKLSILSVLCFSSSGVKNIAVEPGQNVTLPCKVPNNRKTITAVKWIRPELGEGYVLFYRDGLLDPEYQHPSYENRVDLQDKEMKDGNFSLVLMNVTMEDSGTYECQVFQKGTKRRKRLIAKPETMSIINLDVHPSNDHAELEISSQASQNVMSVTKL</sequence>
<feature type="domain" description="Ig-like" evidence="12">
    <location>
        <begin position="12"/>
        <end position="137"/>
    </location>
</feature>
<protein>
    <recommendedName>
        <fullName evidence="12">Ig-like domain-containing protein</fullName>
    </recommendedName>
</protein>
<dbReference type="GO" id="GO:0007166">
    <property type="term" value="P:cell surface receptor signaling pathway"/>
    <property type="evidence" value="ECO:0007669"/>
    <property type="project" value="TreeGrafter"/>
</dbReference>
<dbReference type="SMART" id="SM00409">
    <property type="entry name" value="IG"/>
    <property type="match status" value="1"/>
</dbReference>
<keyword evidence="3" id="KW-0812">Transmembrane</keyword>
<dbReference type="GO" id="GO:0042102">
    <property type="term" value="P:positive regulation of T cell proliferation"/>
    <property type="evidence" value="ECO:0007669"/>
    <property type="project" value="TreeGrafter"/>
</dbReference>
<dbReference type="GO" id="GO:0071222">
    <property type="term" value="P:cellular response to lipopolysaccharide"/>
    <property type="evidence" value="ECO:0007669"/>
    <property type="project" value="TreeGrafter"/>
</dbReference>
<evidence type="ECO:0000256" key="8">
    <source>
        <dbReference type="ARBA" id="ARBA00023170"/>
    </source>
</evidence>
<keyword evidence="2" id="KW-1003">Cell membrane</keyword>
<evidence type="ECO:0000256" key="6">
    <source>
        <dbReference type="ARBA" id="ARBA00023136"/>
    </source>
</evidence>
<comment type="subcellular location">
    <subcellularLocation>
        <location evidence="1">Cell membrane</location>
        <topology evidence="1">Single-pass type I membrane protein</topology>
    </subcellularLocation>
</comment>
<dbReference type="PROSITE" id="PS50835">
    <property type="entry name" value="IG_LIKE"/>
    <property type="match status" value="1"/>
</dbReference>
<dbReference type="STRING" id="80966.ENSAPOP00000003361"/>
<keyword evidence="4 11" id="KW-0732">Signal</keyword>
<dbReference type="GeneTree" id="ENSGT00940000177100"/>
<feature type="signal peptide" evidence="11">
    <location>
        <begin position="1"/>
        <end position="26"/>
    </location>
</feature>
<keyword evidence="5" id="KW-1133">Transmembrane helix</keyword>
<dbReference type="GO" id="GO:0006955">
    <property type="term" value="P:immune response"/>
    <property type="evidence" value="ECO:0007669"/>
    <property type="project" value="TreeGrafter"/>
</dbReference>
<evidence type="ECO:0000259" key="12">
    <source>
        <dbReference type="PROSITE" id="PS50835"/>
    </source>
</evidence>
<keyword evidence="14" id="KW-1185">Reference proteome</keyword>
<dbReference type="PANTHER" id="PTHR25466:SF9">
    <property type="entry name" value="FIBRONECTIN TYPE-III DOMAIN-CONTAINING PROTEIN"/>
    <property type="match status" value="1"/>
</dbReference>
<reference evidence="13" key="2">
    <citation type="submission" date="2025-09" db="UniProtKB">
        <authorList>
            <consortium name="Ensembl"/>
        </authorList>
    </citation>
    <scope>IDENTIFICATION</scope>
</reference>
<dbReference type="InterPro" id="IPR007110">
    <property type="entry name" value="Ig-like_dom"/>
</dbReference>
<keyword evidence="9" id="KW-0325">Glycoprotein</keyword>
<dbReference type="InterPro" id="IPR051713">
    <property type="entry name" value="T-cell_Activation_Regulation"/>
</dbReference>
<evidence type="ECO:0000256" key="10">
    <source>
        <dbReference type="ARBA" id="ARBA00023319"/>
    </source>
</evidence>
<dbReference type="InterPro" id="IPR036179">
    <property type="entry name" value="Ig-like_dom_sf"/>
</dbReference>
<dbReference type="AlphaFoldDB" id="A0A3Q1EG43"/>
<dbReference type="Gene3D" id="2.60.40.10">
    <property type="entry name" value="Immunoglobulins"/>
    <property type="match status" value="1"/>
</dbReference>
<dbReference type="PANTHER" id="PTHR25466">
    <property type="entry name" value="T-LYMPHOCYTE ACTIVATION ANTIGEN"/>
    <property type="match status" value="1"/>
</dbReference>
<keyword evidence="8" id="KW-0675">Receptor</keyword>
<evidence type="ECO:0000256" key="11">
    <source>
        <dbReference type="SAM" id="SignalP"/>
    </source>
</evidence>
<dbReference type="InterPro" id="IPR003599">
    <property type="entry name" value="Ig_sub"/>
</dbReference>
<evidence type="ECO:0000256" key="5">
    <source>
        <dbReference type="ARBA" id="ARBA00022989"/>
    </source>
</evidence>
<keyword evidence="6" id="KW-0472">Membrane</keyword>
<dbReference type="Proteomes" id="UP000257200">
    <property type="component" value="Unplaced"/>
</dbReference>
<dbReference type="GO" id="GO:0031295">
    <property type="term" value="P:T cell costimulation"/>
    <property type="evidence" value="ECO:0007669"/>
    <property type="project" value="TreeGrafter"/>
</dbReference>
<reference evidence="13" key="1">
    <citation type="submission" date="2025-08" db="UniProtKB">
        <authorList>
            <consortium name="Ensembl"/>
        </authorList>
    </citation>
    <scope>IDENTIFICATION</scope>
</reference>
<keyword evidence="7" id="KW-1015">Disulfide bond</keyword>
<evidence type="ECO:0000256" key="3">
    <source>
        <dbReference type="ARBA" id="ARBA00022692"/>
    </source>
</evidence>
<evidence type="ECO:0000256" key="2">
    <source>
        <dbReference type="ARBA" id="ARBA00022475"/>
    </source>
</evidence>
<keyword evidence="10" id="KW-0393">Immunoglobulin domain</keyword>
<dbReference type="InterPro" id="IPR013106">
    <property type="entry name" value="Ig_V-set"/>
</dbReference>
<dbReference type="GO" id="GO:0042130">
    <property type="term" value="P:negative regulation of T cell proliferation"/>
    <property type="evidence" value="ECO:0007669"/>
    <property type="project" value="TreeGrafter"/>
</dbReference>
<evidence type="ECO:0000256" key="1">
    <source>
        <dbReference type="ARBA" id="ARBA00004251"/>
    </source>
</evidence>
<evidence type="ECO:0000256" key="9">
    <source>
        <dbReference type="ARBA" id="ARBA00023180"/>
    </source>
</evidence>
<dbReference type="InParanoid" id="A0A3Q1EG43"/>
<organism evidence="13 14">
    <name type="scientific">Acanthochromis polyacanthus</name>
    <name type="common">spiny chromis</name>
    <dbReference type="NCBI Taxonomy" id="80966"/>
    <lineage>
        <taxon>Eukaryota</taxon>
        <taxon>Metazoa</taxon>
        <taxon>Chordata</taxon>
        <taxon>Craniata</taxon>
        <taxon>Vertebrata</taxon>
        <taxon>Euteleostomi</taxon>
        <taxon>Actinopterygii</taxon>
        <taxon>Neopterygii</taxon>
        <taxon>Teleostei</taxon>
        <taxon>Neoteleostei</taxon>
        <taxon>Acanthomorphata</taxon>
        <taxon>Ovalentaria</taxon>
        <taxon>Pomacentridae</taxon>
        <taxon>Acanthochromis</taxon>
    </lineage>
</organism>
<dbReference type="SMART" id="SM00406">
    <property type="entry name" value="IGv"/>
    <property type="match status" value="1"/>
</dbReference>
<proteinExistence type="predicted"/>